<organism evidence="3">
    <name type="scientific">Oikopleura dioica</name>
    <name type="common">Tunicate</name>
    <dbReference type="NCBI Taxonomy" id="34765"/>
    <lineage>
        <taxon>Eukaryota</taxon>
        <taxon>Metazoa</taxon>
        <taxon>Chordata</taxon>
        <taxon>Tunicata</taxon>
        <taxon>Appendicularia</taxon>
        <taxon>Copelata</taxon>
        <taxon>Oikopleuridae</taxon>
        <taxon>Oikopleura</taxon>
    </lineage>
</organism>
<evidence type="ECO:0000256" key="1">
    <source>
        <dbReference type="SAM" id="Coils"/>
    </source>
</evidence>
<dbReference type="EMBL" id="FN654800">
    <property type="protein sequence ID" value="CBY36567.1"/>
    <property type="molecule type" value="Genomic_DNA"/>
</dbReference>
<evidence type="ECO:0000313" key="3">
    <source>
        <dbReference type="EMBL" id="CBY36567.1"/>
    </source>
</evidence>
<evidence type="ECO:0000256" key="2">
    <source>
        <dbReference type="SAM" id="MobiDB-lite"/>
    </source>
</evidence>
<feature type="coiled-coil region" evidence="1">
    <location>
        <begin position="11"/>
        <end position="48"/>
    </location>
</feature>
<proteinExistence type="predicted"/>
<gene>
    <name evidence="3" type="ORF">GSOID_T00029578001</name>
</gene>
<keyword evidence="1" id="KW-0175">Coiled coil</keyword>
<sequence length="350" mass="40130">AYFFQVLQAQLSSASSELHATSNKLQSAEEIAAMKNQLLENIIALRKNQENDEIERKEIHPSLQPTEELADAFRNEIYEIQKNEFERTAKFENEIEKLKTQIQKLKSEAAANQSKLVIAENKISAIVDENKKEVAQNEEELRKSMIEIEILKDKKADSEKMISERDLEIEKLRKLATSLQESDIKKELTTFESLLKTEEDRLGIRGPLSGTNSRRKGGDNVSIGKFFFVKYRQYLLLSLKSSDCDDSMSPENDIEITNSVEIGEEEQDGDEKEDAENQADDEEEFAMIMEEEIQNVKREIVYVYVEGIENQNLRANETDYSFCETSESEVLSGWSESDVETFSVISSHHD</sequence>
<feature type="non-terminal residue" evidence="3">
    <location>
        <position position="1"/>
    </location>
</feature>
<feature type="compositionally biased region" description="Acidic residues" evidence="2">
    <location>
        <begin position="244"/>
        <end position="254"/>
    </location>
</feature>
<feature type="coiled-coil region" evidence="1">
    <location>
        <begin position="88"/>
        <end position="154"/>
    </location>
</feature>
<dbReference type="Proteomes" id="UP000011014">
    <property type="component" value="Unassembled WGS sequence"/>
</dbReference>
<feature type="region of interest" description="Disordered" evidence="2">
    <location>
        <begin position="244"/>
        <end position="280"/>
    </location>
</feature>
<accession>E4YM56</accession>
<name>E4YM56_OIKDI</name>
<reference evidence="3" key="1">
    <citation type="journal article" date="2010" name="Science">
        <title>Plasticity of animal genome architecture unmasked by rapid evolution of a pelagic tunicate.</title>
        <authorList>
            <person name="Denoeud F."/>
            <person name="Henriet S."/>
            <person name="Mungpakdee S."/>
            <person name="Aury J.M."/>
            <person name="Da Silva C."/>
            <person name="Brinkmann H."/>
            <person name="Mikhaleva J."/>
            <person name="Olsen L.C."/>
            <person name="Jubin C."/>
            <person name="Canestro C."/>
            <person name="Bouquet J.M."/>
            <person name="Danks G."/>
            <person name="Poulain J."/>
            <person name="Campsteijn C."/>
            <person name="Adamski M."/>
            <person name="Cross I."/>
            <person name="Yadetie F."/>
            <person name="Muffato M."/>
            <person name="Louis A."/>
            <person name="Butcher S."/>
            <person name="Tsagkogeorga G."/>
            <person name="Konrad A."/>
            <person name="Singh S."/>
            <person name="Jensen M.F."/>
            <person name="Cong E.H."/>
            <person name="Eikeseth-Otteraa H."/>
            <person name="Noel B."/>
            <person name="Anthouard V."/>
            <person name="Porcel B.M."/>
            <person name="Kachouri-Lafond R."/>
            <person name="Nishino A."/>
            <person name="Ugolini M."/>
            <person name="Chourrout P."/>
            <person name="Nishida H."/>
            <person name="Aasland R."/>
            <person name="Huzurbazar S."/>
            <person name="Westhof E."/>
            <person name="Delsuc F."/>
            <person name="Lehrach H."/>
            <person name="Reinhardt R."/>
            <person name="Weissenbach J."/>
            <person name="Roy S.W."/>
            <person name="Artiguenave F."/>
            <person name="Postlethwait J.H."/>
            <person name="Manak J.R."/>
            <person name="Thompson E.M."/>
            <person name="Jaillon O."/>
            <person name="Du Pasquier L."/>
            <person name="Boudinot P."/>
            <person name="Liberles D.A."/>
            <person name="Volff J.N."/>
            <person name="Philippe H."/>
            <person name="Lenhard B."/>
            <person name="Roest Crollius H."/>
            <person name="Wincker P."/>
            <person name="Chourrout D."/>
        </authorList>
    </citation>
    <scope>NUCLEOTIDE SEQUENCE [LARGE SCALE GENOMIC DNA]</scope>
</reference>
<protein>
    <submittedName>
        <fullName evidence="3">Uncharacterized protein</fullName>
    </submittedName>
</protein>
<feature type="compositionally biased region" description="Acidic residues" evidence="2">
    <location>
        <begin position="262"/>
        <end position="280"/>
    </location>
</feature>
<dbReference type="AlphaFoldDB" id="E4YM56"/>